<keyword evidence="7" id="KW-0969">Cilium</keyword>
<evidence type="ECO:0000256" key="8">
    <source>
        <dbReference type="ARBA" id="ARBA00023212"/>
    </source>
</evidence>
<dbReference type="FunCoup" id="A0A7R8UXN7">
    <property type="interactions" value="161"/>
</dbReference>
<dbReference type="OMA" id="NDMLTHT"/>
<dbReference type="InterPro" id="IPR001680">
    <property type="entry name" value="WD40_rpt"/>
</dbReference>
<evidence type="ECO:0000259" key="13">
    <source>
        <dbReference type="Pfam" id="PF24762"/>
    </source>
</evidence>
<evidence type="ECO:0000259" key="11">
    <source>
        <dbReference type="Pfam" id="PF23145"/>
    </source>
</evidence>
<dbReference type="InterPro" id="IPR015943">
    <property type="entry name" value="WD40/YVTN_repeat-like_dom_sf"/>
</dbReference>
<evidence type="ECO:0000256" key="3">
    <source>
        <dbReference type="ARBA" id="ARBA00022574"/>
    </source>
</evidence>
<keyword evidence="6" id="KW-0802">TPR repeat</keyword>
<gene>
    <name evidence="14" type="ORF">HERILL_LOCUS11464</name>
</gene>
<accession>A0A7R8UXN7</accession>
<keyword evidence="9" id="KW-0966">Cell projection</keyword>
<evidence type="ECO:0000256" key="4">
    <source>
        <dbReference type="ARBA" id="ARBA00022737"/>
    </source>
</evidence>
<dbReference type="GO" id="GO:0035721">
    <property type="term" value="P:intraciliary retrograde transport"/>
    <property type="evidence" value="ECO:0007669"/>
    <property type="project" value="InterPro"/>
</dbReference>
<reference evidence="14 15" key="1">
    <citation type="submission" date="2020-11" db="EMBL/GenBank/DDBJ databases">
        <authorList>
            <person name="Wallbank WR R."/>
            <person name="Pardo Diaz C."/>
            <person name="Kozak K."/>
            <person name="Martin S."/>
            <person name="Jiggins C."/>
            <person name="Moest M."/>
            <person name="Warren A I."/>
            <person name="Generalovic N T."/>
            <person name="Byers J.R.P. K."/>
            <person name="Montejo-Kovacevich G."/>
            <person name="Yen C E."/>
        </authorList>
    </citation>
    <scope>NUCLEOTIDE SEQUENCE [LARGE SCALE GENOMIC DNA]</scope>
</reference>
<dbReference type="SUPFAM" id="SSF69322">
    <property type="entry name" value="Tricorn protease domain 2"/>
    <property type="match status" value="1"/>
</dbReference>
<evidence type="ECO:0008006" key="16">
    <source>
        <dbReference type="Google" id="ProtNLM"/>
    </source>
</evidence>
<dbReference type="Gene3D" id="2.130.10.10">
    <property type="entry name" value="YVTN repeat-like/Quinoprotein amine dehydrogenase"/>
    <property type="match status" value="2"/>
</dbReference>
<dbReference type="InterPro" id="IPR040379">
    <property type="entry name" value="WDR19/dyf-2"/>
</dbReference>
<dbReference type="FunFam" id="2.130.10.10:FF:000242">
    <property type="entry name" value="WD repeat domain 19, isoform CRA_a"/>
    <property type="match status" value="1"/>
</dbReference>
<evidence type="ECO:0000256" key="2">
    <source>
        <dbReference type="ARBA" id="ARBA00022490"/>
    </source>
</evidence>
<evidence type="ECO:0000313" key="14">
    <source>
        <dbReference type="EMBL" id="CAD7088872.1"/>
    </source>
</evidence>
<protein>
    <recommendedName>
        <fullName evidence="16">WD repeat-containing protein 19</fullName>
    </recommendedName>
</protein>
<dbReference type="GO" id="GO:0060271">
    <property type="term" value="P:cilium assembly"/>
    <property type="evidence" value="ECO:0007669"/>
    <property type="project" value="TreeGrafter"/>
</dbReference>
<proteinExistence type="predicted"/>
<evidence type="ECO:0000256" key="9">
    <source>
        <dbReference type="ARBA" id="ARBA00023273"/>
    </source>
</evidence>
<organism evidence="14 15">
    <name type="scientific">Hermetia illucens</name>
    <name type="common">Black soldier fly</name>
    <dbReference type="NCBI Taxonomy" id="343691"/>
    <lineage>
        <taxon>Eukaryota</taxon>
        <taxon>Metazoa</taxon>
        <taxon>Ecdysozoa</taxon>
        <taxon>Arthropoda</taxon>
        <taxon>Hexapoda</taxon>
        <taxon>Insecta</taxon>
        <taxon>Pterygota</taxon>
        <taxon>Neoptera</taxon>
        <taxon>Endopterygota</taxon>
        <taxon>Diptera</taxon>
        <taxon>Brachycera</taxon>
        <taxon>Stratiomyomorpha</taxon>
        <taxon>Stratiomyidae</taxon>
        <taxon>Hermetiinae</taxon>
        <taxon>Hermetia</taxon>
    </lineage>
</organism>
<dbReference type="Gene3D" id="1.25.40.470">
    <property type="match status" value="2"/>
</dbReference>
<evidence type="ECO:0000256" key="1">
    <source>
        <dbReference type="ARBA" id="ARBA00004120"/>
    </source>
</evidence>
<dbReference type="PANTHER" id="PTHR14920:SF0">
    <property type="entry name" value="WD REPEAT DOMAIN 19"/>
    <property type="match status" value="1"/>
</dbReference>
<keyword evidence="8" id="KW-0206">Cytoskeleton</keyword>
<evidence type="ECO:0000256" key="7">
    <source>
        <dbReference type="ARBA" id="ARBA00023069"/>
    </source>
</evidence>
<evidence type="ECO:0000259" key="12">
    <source>
        <dbReference type="Pfam" id="PF23389"/>
    </source>
</evidence>
<dbReference type="InterPro" id="IPR056170">
    <property type="entry name" value="Znf_IFT121-like"/>
</dbReference>
<dbReference type="SMART" id="SM00320">
    <property type="entry name" value="WD40"/>
    <property type="match status" value="6"/>
</dbReference>
<evidence type="ECO:0000256" key="6">
    <source>
        <dbReference type="ARBA" id="ARBA00022803"/>
    </source>
</evidence>
<feature type="domain" description="WDR19 WD40 repeat" evidence="10">
    <location>
        <begin position="362"/>
        <end position="641"/>
    </location>
</feature>
<feature type="domain" description="IF140/IFT172/WDR19 TPR" evidence="13">
    <location>
        <begin position="856"/>
        <end position="1072"/>
    </location>
</feature>
<dbReference type="Pfam" id="PF23389">
    <property type="entry name" value="Beta-prop_WDR19_1st"/>
    <property type="match status" value="1"/>
</dbReference>
<feature type="domain" description="WDR19 first beta-propeller" evidence="12">
    <location>
        <begin position="19"/>
        <end position="342"/>
    </location>
</feature>
<sequence>MSYDKVLFKHEEPHGPGDVYFIWQKGASGSLLASTGSDGTVAIFNRQGQLVERLILQSLCSGFSWDSDGDILGIITSNSSQVTLWDSNSHRKQLLDTGLRDPLSCIVWAKTSPILAVGTSRGNLAIYNHQTLKRIPILGKHSKRIVCGAWSAENLLALGSDDKSFSISNEEGDSMRVVPLRDVPSDMYFAQMKTDEKMPGENAVSMIIGKRTLYLYCMAEPDSPIELGFQSRYGPLIQHKWFGDGYILLGFSHGHLVAISTHPKDIGQELWQVKNHRDILTGVAHCPVLDIVASCGDNTVKIHSITNLHETEKILTLPDQSAVQMIDWSSDGQLLAVTTAQGAICTFVTKLQIMHSVSPPRIAILSSIVEVSIYTYAPEKSKMLPSKLILEVEPSFIAIGPFHLAAGMNNHAWFYDLGKNLADSPVLLGDREFISEIHSAQLNADFCAAICGEQLILQSIESDNPATKDKTTQSFPSAVPGLNSGVITSMKLSNEFLIFATDLGDLVYFSLDQWSTSIKYRHTMGIKSIYSDSEGTKLVFVDDHGQGFIFLPSCEESTMISDFPKKCDGVLWDYLQPNVFIVFDNKICTTFSFVRYSVLGKHTVTVGETKLISGQVPLMLYNGDVCLYVDGKFSTITLSTHLSVPGTDPKEQLDTFIKLRKFQDAYKLCEQVKDEEFWRKLGEQAIEDLDPAFALKIYQKIGNASMVFALQEMQHIEDCNLLSGFCCLILDKAEEAKTFFAKSLNPQEALELCRDLLQWEQAMILATSLAPEQVPFIAREYAQQLEFAGSYSEALYHYEKGYKEDIIHGSGDTLENASPELLEHVRLCKAGLARTSIKTGDFRRGIQFAVELNDKQLFYDCGESLITVGHLMEGAGLFEKGEFWDEACSHYIQLKMWNKVNKILPHVTSHKLHTAYAKAKEADGHYTEAISSYKISGDLDSVVRIYLEQLSDPHSASEVVLESRSSEGAKMLAKFYQKIGDVEQALQFLVMCGCIQEAFTLAQRHNRLKLYGELLERYENAQPSDYIALAHHFDSEKYTLLAGKYYFLGREFSKALKLLLKASSFTNEETTALSLAIDCVATSNSDQLSGQLIEFLLGEVDGSPKDPKYLFRLYMARKHYKDAAKTAVIIANQEQVAGNYRSAHDLLFSMYQELRRNNLSIATDMRHNLILLHRYTLVRIHVKLGNHLLAAKLLVHVAANISQFPSHVVPILTSTVIECHRAGLKKSAFTYASMLMRPEYRNQIDSKYSKKVEGIVRKAPKGIKDFKDDFEGETMECPICDANLPNMDVTCYQCKTTLPICIATGQHIVKENMAACPECDFPCFRPEMEKILSELNQCPMCSETVDSNRLMDVEDIRPYILPIL</sequence>
<keyword evidence="15" id="KW-1185">Reference proteome</keyword>
<keyword evidence="2" id="KW-0963">Cytoplasm</keyword>
<dbReference type="Pfam" id="PF15911">
    <property type="entry name" value="Beta-prop_WDR19_2nd"/>
    <property type="match status" value="1"/>
</dbReference>
<dbReference type="InterPro" id="IPR057855">
    <property type="entry name" value="Beta-prop_WDR19_1st"/>
</dbReference>
<feature type="domain" description="IFT121-like zinc finger" evidence="11">
    <location>
        <begin position="1299"/>
        <end position="1345"/>
    </location>
</feature>
<dbReference type="GO" id="GO:0030991">
    <property type="term" value="C:intraciliary transport particle A"/>
    <property type="evidence" value="ECO:0007669"/>
    <property type="project" value="TreeGrafter"/>
</dbReference>
<name>A0A7R8UXN7_HERIL</name>
<comment type="subcellular location">
    <subcellularLocation>
        <location evidence="1">Cytoplasm</location>
        <location evidence="1">Cytoskeleton</location>
        <location evidence="1">Cilium basal body</location>
    </subcellularLocation>
</comment>
<dbReference type="InParanoid" id="A0A7R8UXN7"/>
<dbReference type="EMBL" id="LR899012">
    <property type="protein sequence ID" value="CAD7088872.1"/>
    <property type="molecule type" value="Genomic_DNA"/>
</dbReference>
<dbReference type="Pfam" id="PF23145">
    <property type="entry name" value="Zf_2nd_IFT121"/>
    <property type="match status" value="1"/>
</dbReference>
<dbReference type="Pfam" id="PF24762">
    <property type="entry name" value="TPR_IF140-IFT172"/>
    <property type="match status" value="1"/>
</dbReference>
<dbReference type="InterPro" id="IPR056168">
    <property type="entry name" value="TPR_IF140/IFT172/WDR19"/>
</dbReference>
<evidence type="ECO:0000313" key="15">
    <source>
        <dbReference type="Proteomes" id="UP000594454"/>
    </source>
</evidence>
<dbReference type="InterPro" id="IPR039468">
    <property type="entry name" value="WDR19_WD40_rpt"/>
</dbReference>
<evidence type="ECO:0000256" key="5">
    <source>
        <dbReference type="ARBA" id="ARBA00022794"/>
    </source>
</evidence>
<keyword evidence="4" id="KW-0677">Repeat</keyword>
<dbReference type="GO" id="GO:0005929">
    <property type="term" value="C:cilium"/>
    <property type="evidence" value="ECO:0007669"/>
    <property type="project" value="TreeGrafter"/>
</dbReference>
<dbReference type="Proteomes" id="UP000594454">
    <property type="component" value="Chromosome 4"/>
</dbReference>
<dbReference type="PANTHER" id="PTHR14920">
    <property type="entry name" value="OSMOTIC AVOIDANCE ABNORMAL PROTEIN 1/WD REPEAT MEMBRANE PROTEIN"/>
    <property type="match status" value="1"/>
</dbReference>
<keyword evidence="3" id="KW-0853">WD repeat</keyword>
<dbReference type="OrthoDB" id="10250638at2759"/>
<keyword evidence="5" id="KW-0970">Cilium biogenesis/degradation</keyword>
<evidence type="ECO:0000259" key="10">
    <source>
        <dbReference type="Pfam" id="PF15911"/>
    </source>
</evidence>